<gene>
    <name evidence="1" type="ORF">Salat_2503900</name>
</gene>
<dbReference type="Proteomes" id="UP001293254">
    <property type="component" value="Unassembled WGS sequence"/>
</dbReference>
<dbReference type="EMBL" id="JACGWO010000010">
    <property type="protein sequence ID" value="KAK4416784.1"/>
    <property type="molecule type" value="Genomic_DNA"/>
</dbReference>
<proteinExistence type="predicted"/>
<accession>A0AAE1XRP1</accession>
<reference evidence="1" key="1">
    <citation type="submission" date="2020-06" db="EMBL/GenBank/DDBJ databases">
        <authorList>
            <person name="Li T."/>
            <person name="Hu X."/>
            <person name="Zhang T."/>
            <person name="Song X."/>
            <person name="Zhang H."/>
            <person name="Dai N."/>
            <person name="Sheng W."/>
            <person name="Hou X."/>
            <person name="Wei L."/>
        </authorList>
    </citation>
    <scope>NUCLEOTIDE SEQUENCE</scope>
    <source>
        <strain evidence="1">3651</strain>
        <tissue evidence="1">Leaf</tissue>
    </source>
</reference>
<evidence type="ECO:0000313" key="1">
    <source>
        <dbReference type="EMBL" id="KAK4416784.1"/>
    </source>
</evidence>
<dbReference type="AlphaFoldDB" id="A0AAE1XRP1"/>
<protein>
    <submittedName>
        <fullName evidence="1">Uncharacterized protein</fullName>
    </submittedName>
</protein>
<evidence type="ECO:0000313" key="2">
    <source>
        <dbReference type="Proteomes" id="UP001293254"/>
    </source>
</evidence>
<sequence length="108" mass="11429">METLPSLLPLPGPGVLGADAVSPAAVPPLLGSDWAALAGPPHLLRVGGPTPAASTGSSTQRRCHKLTLGLATERLRQLKVRLSSGGVVDEMGRSWRFINQSRRRAIFR</sequence>
<reference evidence="1" key="2">
    <citation type="journal article" date="2024" name="Plant">
        <title>Genomic evolution and insights into agronomic trait innovations of Sesamum species.</title>
        <authorList>
            <person name="Miao H."/>
            <person name="Wang L."/>
            <person name="Qu L."/>
            <person name="Liu H."/>
            <person name="Sun Y."/>
            <person name="Le M."/>
            <person name="Wang Q."/>
            <person name="Wei S."/>
            <person name="Zheng Y."/>
            <person name="Lin W."/>
            <person name="Duan Y."/>
            <person name="Cao H."/>
            <person name="Xiong S."/>
            <person name="Wang X."/>
            <person name="Wei L."/>
            <person name="Li C."/>
            <person name="Ma Q."/>
            <person name="Ju M."/>
            <person name="Zhao R."/>
            <person name="Li G."/>
            <person name="Mu C."/>
            <person name="Tian Q."/>
            <person name="Mei H."/>
            <person name="Zhang T."/>
            <person name="Gao T."/>
            <person name="Zhang H."/>
        </authorList>
    </citation>
    <scope>NUCLEOTIDE SEQUENCE</scope>
    <source>
        <strain evidence="1">3651</strain>
    </source>
</reference>
<keyword evidence="2" id="KW-1185">Reference proteome</keyword>
<organism evidence="1 2">
    <name type="scientific">Sesamum alatum</name>
    <dbReference type="NCBI Taxonomy" id="300844"/>
    <lineage>
        <taxon>Eukaryota</taxon>
        <taxon>Viridiplantae</taxon>
        <taxon>Streptophyta</taxon>
        <taxon>Embryophyta</taxon>
        <taxon>Tracheophyta</taxon>
        <taxon>Spermatophyta</taxon>
        <taxon>Magnoliopsida</taxon>
        <taxon>eudicotyledons</taxon>
        <taxon>Gunneridae</taxon>
        <taxon>Pentapetalae</taxon>
        <taxon>asterids</taxon>
        <taxon>lamiids</taxon>
        <taxon>Lamiales</taxon>
        <taxon>Pedaliaceae</taxon>
        <taxon>Sesamum</taxon>
    </lineage>
</organism>
<name>A0AAE1XRP1_9LAMI</name>
<comment type="caution">
    <text evidence="1">The sequence shown here is derived from an EMBL/GenBank/DDBJ whole genome shotgun (WGS) entry which is preliminary data.</text>
</comment>